<protein>
    <submittedName>
        <fullName evidence="2">Uncharacterized protein</fullName>
    </submittedName>
</protein>
<reference evidence="3" key="1">
    <citation type="journal article" date="2019" name="Int. J. Syst. Evol. Microbiol.">
        <title>The Global Catalogue of Microorganisms (GCM) 10K type strain sequencing project: providing services to taxonomists for standard genome sequencing and annotation.</title>
        <authorList>
            <consortium name="The Broad Institute Genomics Platform"/>
            <consortium name="The Broad Institute Genome Sequencing Center for Infectious Disease"/>
            <person name="Wu L."/>
            <person name="Ma J."/>
        </authorList>
    </citation>
    <scope>NUCLEOTIDE SEQUENCE [LARGE SCALE GENOMIC DNA]</scope>
    <source>
        <strain evidence="3">JCM 10425</strain>
    </source>
</reference>
<organism evidence="2 3">
    <name type="scientific">Cryptosporangium japonicum</name>
    <dbReference type="NCBI Taxonomy" id="80872"/>
    <lineage>
        <taxon>Bacteria</taxon>
        <taxon>Bacillati</taxon>
        <taxon>Actinomycetota</taxon>
        <taxon>Actinomycetes</taxon>
        <taxon>Cryptosporangiales</taxon>
        <taxon>Cryptosporangiaceae</taxon>
        <taxon>Cryptosporangium</taxon>
    </lineage>
</organism>
<sequence>MRAASGWAARQPPETTISGATPGCTVGRNPRARKCRPSTSTGSPLHNPRTIRANSSARWSSGCGPLRRSIAKRPPETRAATAPKRASSAGCQAATEIGATTVSRRAAPSRASVVSLDNPASPPLNT</sequence>
<feature type="region of interest" description="Disordered" evidence="1">
    <location>
        <begin position="1"/>
        <end position="126"/>
    </location>
</feature>
<comment type="caution">
    <text evidence="2">The sequence shown here is derived from an EMBL/GenBank/DDBJ whole genome shotgun (WGS) entry which is preliminary data.</text>
</comment>
<keyword evidence="3" id="KW-1185">Reference proteome</keyword>
<dbReference type="Proteomes" id="UP001500967">
    <property type="component" value="Unassembled WGS sequence"/>
</dbReference>
<accession>A0ABP3EDF8</accession>
<dbReference type="EMBL" id="BAAAGX010000020">
    <property type="protein sequence ID" value="GAA0259978.1"/>
    <property type="molecule type" value="Genomic_DNA"/>
</dbReference>
<gene>
    <name evidence="2" type="ORF">GCM10009539_51720</name>
</gene>
<proteinExistence type="predicted"/>
<evidence type="ECO:0000313" key="2">
    <source>
        <dbReference type="EMBL" id="GAA0259978.1"/>
    </source>
</evidence>
<name>A0ABP3EDF8_9ACTN</name>
<evidence type="ECO:0000313" key="3">
    <source>
        <dbReference type="Proteomes" id="UP001500967"/>
    </source>
</evidence>
<evidence type="ECO:0000256" key="1">
    <source>
        <dbReference type="SAM" id="MobiDB-lite"/>
    </source>
</evidence>